<dbReference type="Proteomes" id="UP001307839">
    <property type="component" value="Unassembled WGS sequence"/>
</dbReference>
<sequence>MRRAALGLFGLLNVFGLFAQANAAGPADYSILIISRERLEVATSCEIGVYINDQLAGRVFQEQSTSFNLPPGEIDVRLRYLPGHVPGCQPGMENQRSSRLKLVAGQINKYRVAADQNGLTLIRAGLGY</sequence>
<organism evidence="2 3">
    <name type="scientific">Pseudomonas auratipiscis</name>
    <dbReference type="NCBI Taxonomy" id="3115853"/>
    <lineage>
        <taxon>Bacteria</taxon>
        <taxon>Pseudomonadati</taxon>
        <taxon>Pseudomonadota</taxon>
        <taxon>Gammaproteobacteria</taxon>
        <taxon>Pseudomonadales</taxon>
        <taxon>Pseudomonadaceae</taxon>
        <taxon>Pseudomonas</taxon>
    </lineage>
</organism>
<evidence type="ECO:0008006" key="4">
    <source>
        <dbReference type="Google" id="ProtNLM"/>
    </source>
</evidence>
<reference evidence="2 3" key="1">
    <citation type="submission" date="2024-01" db="EMBL/GenBank/DDBJ databases">
        <title>Unpublished Manusciprt.</title>
        <authorList>
            <person name="Duman M."/>
            <person name="Valdes E.G."/>
            <person name="Ajmi N."/>
            <person name="Altun S."/>
            <person name="Saticioglu I.B."/>
        </authorList>
    </citation>
    <scope>NUCLEOTIDE SEQUENCE [LARGE SCALE GENOMIC DNA]</scope>
    <source>
        <strain evidence="2 3">120P</strain>
    </source>
</reference>
<gene>
    <name evidence="2" type="ORF">V0R53_25315</name>
</gene>
<proteinExistence type="predicted"/>
<protein>
    <recommendedName>
        <fullName evidence="4">3-phosphoglycerate kinase</fullName>
    </recommendedName>
</protein>
<evidence type="ECO:0000256" key="1">
    <source>
        <dbReference type="SAM" id="SignalP"/>
    </source>
</evidence>
<evidence type="ECO:0000313" key="3">
    <source>
        <dbReference type="Proteomes" id="UP001307839"/>
    </source>
</evidence>
<comment type="caution">
    <text evidence="2">The sequence shown here is derived from an EMBL/GenBank/DDBJ whole genome shotgun (WGS) entry which is preliminary data.</text>
</comment>
<evidence type="ECO:0000313" key="2">
    <source>
        <dbReference type="EMBL" id="MEE1869708.1"/>
    </source>
</evidence>
<dbReference type="RefSeq" id="WP_136478286.1">
    <property type="nucleotide sequence ID" value="NZ_JAZDCU010000026.1"/>
</dbReference>
<keyword evidence="1" id="KW-0732">Signal</keyword>
<name>A0AB35WYG8_9PSED</name>
<feature type="chain" id="PRO_5044199690" description="3-phosphoglycerate kinase" evidence="1">
    <location>
        <begin position="24"/>
        <end position="128"/>
    </location>
</feature>
<feature type="signal peptide" evidence="1">
    <location>
        <begin position="1"/>
        <end position="23"/>
    </location>
</feature>
<dbReference type="AlphaFoldDB" id="A0AB35WYG8"/>
<keyword evidence="3" id="KW-1185">Reference proteome</keyword>
<dbReference type="EMBL" id="JAZDQP010000025">
    <property type="protein sequence ID" value="MEE1869708.1"/>
    <property type="molecule type" value="Genomic_DNA"/>
</dbReference>
<accession>A0AB35WYG8</accession>